<evidence type="ECO:0008006" key="4">
    <source>
        <dbReference type="Google" id="ProtNLM"/>
    </source>
</evidence>
<organism evidence="2 3">
    <name type="scientific">Viridothelium virens</name>
    <name type="common">Speckled blister lichen</name>
    <name type="synonym">Trypethelium virens</name>
    <dbReference type="NCBI Taxonomy" id="1048519"/>
    <lineage>
        <taxon>Eukaryota</taxon>
        <taxon>Fungi</taxon>
        <taxon>Dikarya</taxon>
        <taxon>Ascomycota</taxon>
        <taxon>Pezizomycotina</taxon>
        <taxon>Dothideomycetes</taxon>
        <taxon>Dothideomycetes incertae sedis</taxon>
        <taxon>Trypetheliales</taxon>
        <taxon>Trypetheliaceae</taxon>
        <taxon>Viridothelium</taxon>
    </lineage>
</organism>
<dbReference type="PANTHER" id="PTHR24030">
    <property type="entry name" value="PROTEIN CMSS1"/>
    <property type="match status" value="1"/>
</dbReference>
<accession>A0A6A6HBZ2</accession>
<dbReference type="SUPFAM" id="SSF52540">
    <property type="entry name" value="P-loop containing nucleoside triphosphate hydrolases"/>
    <property type="match status" value="1"/>
</dbReference>
<feature type="region of interest" description="Disordered" evidence="1">
    <location>
        <begin position="1"/>
        <end position="40"/>
    </location>
</feature>
<dbReference type="Gene3D" id="3.40.50.300">
    <property type="entry name" value="P-loop containing nucleotide triphosphate hydrolases"/>
    <property type="match status" value="1"/>
</dbReference>
<protein>
    <recommendedName>
        <fullName evidence="4">Protein CMS1</fullName>
    </recommendedName>
</protein>
<sequence>MADFSEALGKRKRETEQAVSKKRAMKRKQKPKSSLTGDLNLDASAGVNEAIGHMDSSLLADYVAQSIRRFEPDLTSIELEDRYISERAVRDTSDWSFPRTSDTLPQYLEHFTDGPDAVTRLSNAPESCGHPHTIVVTAAGLRAADLARSLRKFQSKDATVAKLFAKHIKFKEAVDMVKKSRIGIGIGTPQRLIDLLDNGALSSKNLERIVIDASHINQKKRGIFDMKETEIPLTQLLLRKELKSRYSSVEGRISLLFF</sequence>
<feature type="compositionally biased region" description="Basic residues" evidence="1">
    <location>
        <begin position="20"/>
        <end position="31"/>
    </location>
</feature>
<dbReference type="GO" id="GO:0030686">
    <property type="term" value="C:90S preribosome"/>
    <property type="evidence" value="ECO:0007669"/>
    <property type="project" value="TreeGrafter"/>
</dbReference>
<dbReference type="InterPro" id="IPR032704">
    <property type="entry name" value="Cms1"/>
</dbReference>
<evidence type="ECO:0000313" key="3">
    <source>
        <dbReference type="Proteomes" id="UP000800092"/>
    </source>
</evidence>
<name>A0A6A6HBZ2_VIRVR</name>
<dbReference type="EMBL" id="ML991792">
    <property type="protein sequence ID" value="KAF2235369.1"/>
    <property type="molecule type" value="Genomic_DNA"/>
</dbReference>
<dbReference type="Proteomes" id="UP000800092">
    <property type="component" value="Unassembled WGS sequence"/>
</dbReference>
<dbReference type="InterPro" id="IPR027417">
    <property type="entry name" value="P-loop_NTPase"/>
</dbReference>
<dbReference type="AlphaFoldDB" id="A0A6A6HBZ2"/>
<keyword evidence="3" id="KW-1185">Reference proteome</keyword>
<gene>
    <name evidence="2" type="ORF">EV356DRAFT_532089</name>
</gene>
<evidence type="ECO:0000313" key="2">
    <source>
        <dbReference type="EMBL" id="KAF2235369.1"/>
    </source>
</evidence>
<dbReference type="OrthoDB" id="1929311at2759"/>
<dbReference type="PANTHER" id="PTHR24030:SF0">
    <property type="entry name" value="PROTEIN CMSS1"/>
    <property type="match status" value="1"/>
</dbReference>
<dbReference type="GO" id="GO:0005634">
    <property type="term" value="C:nucleus"/>
    <property type="evidence" value="ECO:0007669"/>
    <property type="project" value="TreeGrafter"/>
</dbReference>
<evidence type="ECO:0000256" key="1">
    <source>
        <dbReference type="SAM" id="MobiDB-lite"/>
    </source>
</evidence>
<dbReference type="Pfam" id="PF14617">
    <property type="entry name" value="CMS1"/>
    <property type="match status" value="1"/>
</dbReference>
<proteinExistence type="predicted"/>
<reference evidence="2" key="1">
    <citation type="journal article" date="2020" name="Stud. Mycol.">
        <title>101 Dothideomycetes genomes: a test case for predicting lifestyles and emergence of pathogens.</title>
        <authorList>
            <person name="Haridas S."/>
            <person name="Albert R."/>
            <person name="Binder M."/>
            <person name="Bloem J."/>
            <person name="Labutti K."/>
            <person name="Salamov A."/>
            <person name="Andreopoulos B."/>
            <person name="Baker S."/>
            <person name="Barry K."/>
            <person name="Bills G."/>
            <person name="Bluhm B."/>
            <person name="Cannon C."/>
            <person name="Castanera R."/>
            <person name="Culley D."/>
            <person name="Daum C."/>
            <person name="Ezra D."/>
            <person name="Gonzalez J."/>
            <person name="Henrissat B."/>
            <person name="Kuo A."/>
            <person name="Liang C."/>
            <person name="Lipzen A."/>
            <person name="Lutzoni F."/>
            <person name="Magnuson J."/>
            <person name="Mondo S."/>
            <person name="Nolan M."/>
            <person name="Ohm R."/>
            <person name="Pangilinan J."/>
            <person name="Park H.-J."/>
            <person name="Ramirez L."/>
            <person name="Alfaro M."/>
            <person name="Sun H."/>
            <person name="Tritt A."/>
            <person name="Yoshinaga Y."/>
            <person name="Zwiers L.-H."/>
            <person name="Turgeon B."/>
            <person name="Goodwin S."/>
            <person name="Spatafora J."/>
            <person name="Crous P."/>
            <person name="Grigoriev I."/>
        </authorList>
    </citation>
    <scope>NUCLEOTIDE SEQUENCE</scope>
    <source>
        <strain evidence="2">Tuck. ex Michener</strain>
    </source>
</reference>